<dbReference type="InterPro" id="IPR052712">
    <property type="entry name" value="Acid_resist_chaperone_HdeD"/>
</dbReference>
<dbReference type="EMBL" id="JACHMG010000001">
    <property type="protein sequence ID" value="MBB4684274.1"/>
    <property type="molecule type" value="Genomic_DNA"/>
</dbReference>
<dbReference type="PANTHER" id="PTHR34989:SF1">
    <property type="entry name" value="PROTEIN HDED"/>
    <property type="match status" value="1"/>
</dbReference>
<organism evidence="2 3">
    <name type="scientific">Amycolatopsis jiangsuensis</name>
    <dbReference type="NCBI Taxonomy" id="1181879"/>
    <lineage>
        <taxon>Bacteria</taxon>
        <taxon>Bacillati</taxon>
        <taxon>Actinomycetota</taxon>
        <taxon>Actinomycetes</taxon>
        <taxon>Pseudonocardiales</taxon>
        <taxon>Pseudonocardiaceae</taxon>
        <taxon>Amycolatopsis</taxon>
    </lineage>
</organism>
<accession>A0A840ITG7</accession>
<feature type="transmembrane region" description="Helical" evidence="1">
    <location>
        <begin position="20"/>
        <end position="40"/>
    </location>
</feature>
<dbReference type="InterPro" id="IPR005325">
    <property type="entry name" value="DUF308_memb"/>
</dbReference>
<dbReference type="Proteomes" id="UP000581769">
    <property type="component" value="Unassembled WGS sequence"/>
</dbReference>
<dbReference type="GO" id="GO:0005886">
    <property type="term" value="C:plasma membrane"/>
    <property type="evidence" value="ECO:0007669"/>
    <property type="project" value="TreeGrafter"/>
</dbReference>
<name>A0A840ITG7_9PSEU</name>
<keyword evidence="3" id="KW-1185">Reference proteome</keyword>
<dbReference type="RefSeq" id="WP_184779249.1">
    <property type="nucleotide sequence ID" value="NZ_JACHMG010000001.1"/>
</dbReference>
<keyword evidence="1" id="KW-1133">Transmembrane helix</keyword>
<keyword evidence="1" id="KW-0812">Transmembrane</keyword>
<evidence type="ECO:0000313" key="2">
    <source>
        <dbReference type="EMBL" id="MBB4684274.1"/>
    </source>
</evidence>
<dbReference type="AlphaFoldDB" id="A0A840ITG7"/>
<evidence type="ECO:0000313" key="3">
    <source>
        <dbReference type="Proteomes" id="UP000581769"/>
    </source>
</evidence>
<gene>
    <name evidence="2" type="ORF">BJY18_001759</name>
</gene>
<proteinExistence type="predicted"/>
<sequence length="197" mass="20178">MSATPTTPVRGPAVLDPRRIWPLVAVRGALAVVFGVLALVRPGVTVLALAVLFGIYALVDAVGALVQAFRPGDGAHRFAYGVLGVLGLVAGVLVLAWPTVTVLVLATLAGAWAVVTGVAEIAAAIRLRKQITGEAVLIVAGLVSVAAGILVLIHPIAGAFGIAIVIGVAALLYGIALVLLAFRLRRLAKSEPARQRR</sequence>
<protein>
    <submittedName>
        <fullName evidence="2">Uncharacterized membrane protein HdeD (DUF308 family)</fullName>
    </submittedName>
</protein>
<feature type="transmembrane region" description="Helical" evidence="1">
    <location>
        <begin position="103"/>
        <end position="123"/>
    </location>
</feature>
<dbReference type="PANTHER" id="PTHR34989">
    <property type="entry name" value="PROTEIN HDED"/>
    <property type="match status" value="1"/>
</dbReference>
<feature type="transmembrane region" description="Helical" evidence="1">
    <location>
        <begin position="135"/>
        <end position="153"/>
    </location>
</feature>
<keyword evidence="1" id="KW-0472">Membrane</keyword>
<reference evidence="2 3" key="1">
    <citation type="submission" date="2020-08" db="EMBL/GenBank/DDBJ databases">
        <title>Sequencing the genomes of 1000 actinobacteria strains.</title>
        <authorList>
            <person name="Klenk H.-P."/>
        </authorList>
    </citation>
    <scope>NUCLEOTIDE SEQUENCE [LARGE SCALE GENOMIC DNA]</scope>
    <source>
        <strain evidence="2 3">DSM 45859</strain>
    </source>
</reference>
<feature type="transmembrane region" description="Helical" evidence="1">
    <location>
        <begin position="46"/>
        <end position="66"/>
    </location>
</feature>
<evidence type="ECO:0000256" key="1">
    <source>
        <dbReference type="SAM" id="Phobius"/>
    </source>
</evidence>
<feature type="transmembrane region" description="Helical" evidence="1">
    <location>
        <begin position="78"/>
        <end position="97"/>
    </location>
</feature>
<dbReference type="Pfam" id="PF03729">
    <property type="entry name" value="DUF308"/>
    <property type="match status" value="1"/>
</dbReference>
<feature type="transmembrane region" description="Helical" evidence="1">
    <location>
        <begin position="159"/>
        <end position="182"/>
    </location>
</feature>
<comment type="caution">
    <text evidence="2">The sequence shown here is derived from an EMBL/GenBank/DDBJ whole genome shotgun (WGS) entry which is preliminary data.</text>
</comment>